<feature type="domain" description="DCUN1" evidence="7">
    <location>
        <begin position="55"/>
        <end position="243"/>
    </location>
</feature>
<evidence type="ECO:0000313" key="8">
    <source>
        <dbReference type="EMBL" id="CAD7005609.1"/>
    </source>
</evidence>
<comment type="function">
    <text evidence="4">Promotes neddylation of cullin components of SCF-type E3 ubiquitin ligase complexes and thus regulates SCF-type complex activity. Function promotes cell proliferation.</text>
</comment>
<dbReference type="Proteomes" id="UP000606786">
    <property type="component" value="Unassembled WGS sequence"/>
</dbReference>
<dbReference type="EMBL" id="GAMC01000928">
    <property type="protein sequence ID" value="JAC05628.1"/>
    <property type="molecule type" value="mRNA"/>
</dbReference>
<dbReference type="OrthoDB" id="286637at2759"/>
<dbReference type="InterPro" id="IPR014764">
    <property type="entry name" value="DCN-prot"/>
</dbReference>
<dbReference type="Gene3D" id="1.10.8.10">
    <property type="entry name" value="DNA helicase RuvA subunit, C-terminal domain"/>
    <property type="match status" value="1"/>
</dbReference>
<dbReference type="SUPFAM" id="SSF46934">
    <property type="entry name" value="UBA-like"/>
    <property type="match status" value="1"/>
</dbReference>
<dbReference type="Gene3D" id="1.10.238.200">
    <property type="entry name" value="Cullin, PONY binding domain"/>
    <property type="match status" value="1"/>
</dbReference>
<name>W8C1G6_CERCA</name>
<dbReference type="GO" id="GO:0000151">
    <property type="term" value="C:ubiquitin ligase complex"/>
    <property type="evidence" value="ECO:0007669"/>
    <property type="project" value="TreeGrafter"/>
</dbReference>
<dbReference type="KEGG" id="ccat:101460420"/>
<comment type="function">
    <text evidence="5">Neddylation of cullins play an essential role in the regulation of SCF-type complexes activity.</text>
</comment>
<evidence type="ECO:0000313" key="9">
    <source>
        <dbReference type="EMBL" id="JAC05628.1"/>
    </source>
</evidence>
<reference evidence="9" key="2">
    <citation type="journal article" date="2014" name="BMC Genomics">
        <title>A genomic perspective to assessing quality of mass-reared SIT flies used in Mediterranean fruit fly (Ceratitis capitata) eradication in California.</title>
        <authorList>
            <person name="Calla B."/>
            <person name="Hall B."/>
            <person name="Hou S."/>
            <person name="Geib S.M."/>
        </authorList>
    </citation>
    <scope>NUCLEOTIDE SEQUENCE</scope>
</reference>
<dbReference type="InterPro" id="IPR009060">
    <property type="entry name" value="UBA-like_sf"/>
</dbReference>
<dbReference type="FunFam" id="1.10.8.10:FF:000021">
    <property type="entry name" value="DCN1-like protein"/>
    <property type="match status" value="1"/>
</dbReference>
<evidence type="ECO:0000256" key="4">
    <source>
        <dbReference type="ARBA" id="ARBA00059219"/>
    </source>
</evidence>
<dbReference type="GO" id="GO:0031624">
    <property type="term" value="F:ubiquitin conjugating enzyme binding"/>
    <property type="evidence" value="ECO:0007669"/>
    <property type="project" value="TreeGrafter"/>
</dbReference>
<dbReference type="GO" id="GO:0032182">
    <property type="term" value="F:ubiquitin-like protein binding"/>
    <property type="evidence" value="ECO:0007669"/>
    <property type="project" value="TreeGrafter"/>
</dbReference>
<dbReference type="GO" id="GO:0045116">
    <property type="term" value="P:protein neddylation"/>
    <property type="evidence" value="ECO:0007669"/>
    <property type="project" value="TreeGrafter"/>
</dbReference>
<evidence type="ECO:0000259" key="7">
    <source>
        <dbReference type="PROSITE" id="PS51229"/>
    </source>
</evidence>
<comment type="subcellular location">
    <subcellularLocation>
        <location evidence="1">Nucleus</location>
    </subcellularLocation>
</comment>
<proteinExistence type="evidence at transcript level"/>
<dbReference type="GO" id="GO:2000436">
    <property type="term" value="P:positive regulation of protein neddylation"/>
    <property type="evidence" value="ECO:0007669"/>
    <property type="project" value="UniProtKB-ARBA"/>
</dbReference>
<dbReference type="EMBL" id="CAJHJT010000034">
    <property type="protein sequence ID" value="CAD7005609.1"/>
    <property type="molecule type" value="Genomic_DNA"/>
</dbReference>
<dbReference type="PANTHER" id="PTHR12281:SF32">
    <property type="entry name" value="DCN1-LIKE PROTEIN"/>
    <property type="match status" value="1"/>
</dbReference>
<dbReference type="InterPro" id="IPR042460">
    <property type="entry name" value="DCN1-like_PONY"/>
</dbReference>
<dbReference type="PROSITE" id="PS51229">
    <property type="entry name" value="DCUN1"/>
    <property type="match status" value="1"/>
</dbReference>
<dbReference type="GO" id="GO:0097602">
    <property type="term" value="F:cullin family protein binding"/>
    <property type="evidence" value="ECO:0007669"/>
    <property type="project" value="TreeGrafter"/>
</dbReference>
<dbReference type="CTD" id="39685"/>
<dbReference type="Pfam" id="PF03556">
    <property type="entry name" value="Cullin_binding"/>
    <property type="match status" value="1"/>
</dbReference>
<sequence>MNKFKSTQKDKVKRFISLTQTGEQTAIYCLQQNDWKLELASDNYFQNPEYYYRELDRKRIEQLFLRYRDPCEPQKITADGVIRFLEDLALSPESKLVLIIAWKFRAEVQCEFKHDEFVNGMADLGVDSIDKLKAKLSQLETELNDLAKFKDFYQFTFNYAKDPGQKGIDLNMAIVYWKIVLSSRFKFLDLWCRFLEEKHRRSIPKDTWNLLLDFAIHIDDNMSNYDSEGAWPVLIDDFVEWCHENHLMATQPHQPQPQQQQQHHQLLQQQLANNYQPQIQTMQTPQQQQQQRNISSYQPTSHSTNINYG</sequence>
<keyword evidence="10" id="KW-1185">Reference proteome</keyword>
<dbReference type="FunFam" id="1.10.238.10:FF:000030">
    <property type="entry name" value="DCN1-like protein"/>
    <property type="match status" value="1"/>
</dbReference>
<dbReference type="Gene3D" id="1.10.238.10">
    <property type="entry name" value="EF-hand"/>
    <property type="match status" value="1"/>
</dbReference>
<evidence type="ECO:0000313" key="10">
    <source>
        <dbReference type="Proteomes" id="UP000606786"/>
    </source>
</evidence>
<evidence type="ECO:0000256" key="2">
    <source>
        <dbReference type="ARBA" id="ARBA00022786"/>
    </source>
</evidence>
<protein>
    <recommendedName>
        <fullName evidence="5">Defective in cullin neddylation protein</fullName>
    </recommendedName>
</protein>
<dbReference type="InterPro" id="IPR005176">
    <property type="entry name" value="PONY_dom"/>
</dbReference>
<dbReference type="GeneID" id="101460420"/>
<gene>
    <name evidence="9" type="primary">DCN1L</name>
    <name evidence="8" type="ORF">CCAP1982_LOCUS13968</name>
</gene>
<dbReference type="Pfam" id="PF14555">
    <property type="entry name" value="UBA_4"/>
    <property type="match status" value="1"/>
</dbReference>
<dbReference type="PANTHER" id="PTHR12281">
    <property type="entry name" value="RP42 RELATED"/>
    <property type="match status" value="1"/>
</dbReference>
<reference evidence="8" key="3">
    <citation type="submission" date="2020-11" db="EMBL/GenBank/DDBJ databases">
        <authorList>
            <person name="Whitehead M."/>
        </authorList>
    </citation>
    <scope>NUCLEOTIDE SEQUENCE</scope>
    <source>
        <strain evidence="8">EGII</strain>
    </source>
</reference>
<evidence type="ECO:0000256" key="6">
    <source>
        <dbReference type="SAM" id="MobiDB-lite"/>
    </source>
</evidence>
<feature type="region of interest" description="Disordered" evidence="6">
    <location>
        <begin position="280"/>
        <end position="309"/>
    </location>
</feature>
<feature type="compositionally biased region" description="Low complexity" evidence="6">
    <location>
        <begin position="280"/>
        <end position="291"/>
    </location>
</feature>
<accession>W8C1G6</accession>
<evidence type="ECO:0000256" key="3">
    <source>
        <dbReference type="ARBA" id="ARBA00023242"/>
    </source>
</evidence>
<reference evidence="9" key="1">
    <citation type="submission" date="2013-07" db="EMBL/GenBank/DDBJ databases">
        <authorList>
            <person name="Geib S."/>
        </authorList>
    </citation>
    <scope>NUCLEOTIDE SEQUENCE</scope>
</reference>
<keyword evidence="3" id="KW-0539">Nucleus</keyword>
<keyword evidence="2" id="KW-0833">Ubl conjugation pathway</keyword>
<feature type="compositionally biased region" description="Polar residues" evidence="6">
    <location>
        <begin position="292"/>
        <end position="309"/>
    </location>
</feature>
<dbReference type="FunFam" id="1.10.238.200:FF:000001">
    <property type="entry name" value="DCN1-like protein"/>
    <property type="match status" value="1"/>
</dbReference>
<evidence type="ECO:0000256" key="1">
    <source>
        <dbReference type="ARBA" id="ARBA00004123"/>
    </source>
</evidence>
<evidence type="ECO:0000256" key="5">
    <source>
        <dbReference type="RuleBase" id="RU410713"/>
    </source>
</evidence>
<dbReference type="GO" id="GO:0005737">
    <property type="term" value="C:cytoplasm"/>
    <property type="evidence" value="ECO:0007669"/>
    <property type="project" value="UniProtKB-ARBA"/>
</dbReference>
<dbReference type="GO" id="GO:0005634">
    <property type="term" value="C:nucleus"/>
    <property type="evidence" value="ECO:0007669"/>
    <property type="project" value="UniProtKB-SubCell"/>
</dbReference>
<dbReference type="AlphaFoldDB" id="W8C1G6"/>
<organism evidence="9">
    <name type="scientific">Ceratitis capitata</name>
    <name type="common">Mediterranean fruit fly</name>
    <name type="synonym">Tephritis capitata</name>
    <dbReference type="NCBI Taxonomy" id="7213"/>
    <lineage>
        <taxon>Eukaryota</taxon>
        <taxon>Metazoa</taxon>
        <taxon>Ecdysozoa</taxon>
        <taxon>Arthropoda</taxon>
        <taxon>Hexapoda</taxon>
        <taxon>Insecta</taxon>
        <taxon>Pterygota</taxon>
        <taxon>Neoptera</taxon>
        <taxon>Endopterygota</taxon>
        <taxon>Diptera</taxon>
        <taxon>Brachycera</taxon>
        <taxon>Muscomorpha</taxon>
        <taxon>Tephritoidea</taxon>
        <taxon>Tephritidae</taxon>
        <taxon>Ceratitis</taxon>
        <taxon>Ceratitis</taxon>
    </lineage>
</organism>